<proteinExistence type="predicted"/>
<evidence type="ECO:0000256" key="2">
    <source>
        <dbReference type="ARBA" id="ARBA00022705"/>
    </source>
</evidence>
<dbReference type="CDD" id="cd06444">
    <property type="entry name" value="DNA_pol_A"/>
    <property type="match status" value="1"/>
</dbReference>
<dbReference type="PANTHER" id="PTHR10133:SF27">
    <property type="entry name" value="DNA POLYMERASE NU"/>
    <property type="match status" value="1"/>
</dbReference>
<dbReference type="Pfam" id="PF00476">
    <property type="entry name" value="DNA_pol_A"/>
    <property type="match status" value="1"/>
</dbReference>
<dbReference type="InterPro" id="IPR043502">
    <property type="entry name" value="DNA/RNA_pol_sf"/>
</dbReference>
<keyword evidence="6" id="KW-1185">Reference proteome</keyword>
<dbReference type="RefSeq" id="WP_245967877.1">
    <property type="nucleotide sequence ID" value="NZ_RKHQ01000001.1"/>
</dbReference>
<dbReference type="GO" id="GO:0006261">
    <property type="term" value="P:DNA-templated DNA replication"/>
    <property type="evidence" value="ECO:0007669"/>
    <property type="project" value="InterPro"/>
</dbReference>
<protein>
    <recommendedName>
        <fullName evidence="1">DNA-directed DNA polymerase</fullName>
        <ecNumber evidence="1">2.7.7.7</ecNumber>
    </recommendedName>
</protein>
<dbReference type="EC" id="2.7.7.7" evidence="1"/>
<dbReference type="NCBIfam" id="NF011538">
    <property type="entry name" value="PRK14975.1-1"/>
    <property type="match status" value="1"/>
</dbReference>
<evidence type="ECO:0000259" key="4">
    <source>
        <dbReference type="SMART" id="SM00482"/>
    </source>
</evidence>
<dbReference type="GO" id="GO:0006302">
    <property type="term" value="P:double-strand break repair"/>
    <property type="evidence" value="ECO:0007669"/>
    <property type="project" value="TreeGrafter"/>
</dbReference>
<dbReference type="Gene3D" id="1.10.150.20">
    <property type="entry name" value="5' to 3' exonuclease, C-terminal subdomain"/>
    <property type="match status" value="1"/>
</dbReference>
<dbReference type="InterPro" id="IPR001098">
    <property type="entry name" value="DNA-dir_DNA_pol_A_palm_dom"/>
</dbReference>
<dbReference type="SUPFAM" id="SSF56672">
    <property type="entry name" value="DNA/RNA polymerases"/>
    <property type="match status" value="1"/>
</dbReference>
<gene>
    <name evidence="5" type="ORF">EDD28_0409</name>
</gene>
<dbReference type="AlphaFoldDB" id="A0A3N2D7U0"/>
<sequence length="645" mass="68064">MGSTSAVIEGTGSAGALVVVLDRPGDDGSADRGADGDVVRLTVLSSSAASDEDAGEAGVIDEREIDARELAGVVADLDRTRQVRWVWDSTAAWYPDLVAGGTRVARCHDLRLARMILRGSELARPADPGSALSADPAWDDWDGGWAAGPESTAARLALAQSAQESPFLQDAFDLPLDPPVAGESVPAEPGGGALARDAAGEWRRQQSLLRALAGTHPGSAHRLRLLLAAESSGALAAVELHHDGLPFRRDVHERTLADLLGERSQPGARPSRLEALAAEVRGILGAPTLNPDSLPHLLRELRRNGLDVSSTSRWELESLDHPVVAPLTEYKRLARLMSANGWAWLDAWVAEDRFRPDYVPAGVVTGRWSSRGGGALSLPHVIRDAVRAREGWRLVVVDAAQLEPRILAAMSRDEAMLAAGEGHDLYGGLVDAGVVDTRAHAKVGMLAVLYGGTSGSAAVLLPRLARAYPRAMGLVDAAARTGESGGIVTTWLGRSSPAPGPEWRATQAAASDVGAGAAEESRARSRARDWGRFTRNFVVQGSAAEWVLAWQAGVRLALRRLAGDHGLGHDEAPQLAFFLHDELVVHAPRELAPQVAVIVEEAARAASVLLFPHLDLPGLVPLDVAVVDSYAEVDGPASTGGDAEV</sequence>
<dbReference type="GO" id="GO:0003887">
    <property type="term" value="F:DNA-directed DNA polymerase activity"/>
    <property type="evidence" value="ECO:0007669"/>
    <property type="project" value="UniProtKB-EC"/>
</dbReference>
<dbReference type="PANTHER" id="PTHR10133">
    <property type="entry name" value="DNA POLYMERASE I"/>
    <property type="match status" value="1"/>
</dbReference>
<accession>A0A3N2D7U0</accession>
<keyword evidence="2" id="KW-0235">DNA replication</keyword>
<comment type="caution">
    <text evidence="5">The sequence shown here is derived from an EMBL/GenBank/DDBJ whole genome shotgun (WGS) entry which is preliminary data.</text>
</comment>
<evidence type="ECO:0000256" key="3">
    <source>
        <dbReference type="ARBA" id="ARBA00049244"/>
    </source>
</evidence>
<comment type="catalytic activity">
    <reaction evidence="3">
        <text>DNA(n) + a 2'-deoxyribonucleoside 5'-triphosphate = DNA(n+1) + diphosphate</text>
        <dbReference type="Rhea" id="RHEA:22508"/>
        <dbReference type="Rhea" id="RHEA-COMP:17339"/>
        <dbReference type="Rhea" id="RHEA-COMP:17340"/>
        <dbReference type="ChEBI" id="CHEBI:33019"/>
        <dbReference type="ChEBI" id="CHEBI:61560"/>
        <dbReference type="ChEBI" id="CHEBI:173112"/>
        <dbReference type="EC" id="2.7.7.7"/>
    </reaction>
</comment>
<dbReference type="SMART" id="SM00482">
    <property type="entry name" value="POLAc"/>
    <property type="match status" value="1"/>
</dbReference>
<name>A0A3N2D7U0_9MICO</name>
<reference evidence="5 6" key="1">
    <citation type="submission" date="2018-11" db="EMBL/GenBank/DDBJ databases">
        <title>Sequencing the genomes of 1000 actinobacteria strains.</title>
        <authorList>
            <person name="Klenk H.-P."/>
        </authorList>
    </citation>
    <scope>NUCLEOTIDE SEQUENCE [LARGE SCALE GENOMIC DNA]</scope>
    <source>
        <strain evidence="5 6">DSM 13521</strain>
    </source>
</reference>
<feature type="domain" description="DNA-directed DNA polymerase family A palm" evidence="4">
    <location>
        <begin position="382"/>
        <end position="591"/>
    </location>
</feature>
<dbReference type="InterPro" id="IPR002298">
    <property type="entry name" value="DNA_polymerase_A"/>
</dbReference>
<dbReference type="Proteomes" id="UP000275356">
    <property type="component" value="Unassembled WGS sequence"/>
</dbReference>
<evidence type="ECO:0000256" key="1">
    <source>
        <dbReference type="ARBA" id="ARBA00012417"/>
    </source>
</evidence>
<evidence type="ECO:0000313" key="6">
    <source>
        <dbReference type="Proteomes" id="UP000275356"/>
    </source>
</evidence>
<dbReference type="Gene3D" id="3.30.70.370">
    <property type="match status" value="1"/>
</dbReference>
<dbReference type="GO" id="GO:0003677">
    <property type="term" value="F:DNA binding"/>
    <property type="evidence" value="ECO:0007669"/>
    <property type="project" value="InterPro"/>
</dbReference>
<organism evidence="5 6">
    <name type="scientific">Salana multivorans</name>
    <dbReference type="NCBI Taxonomy" id="120377"/>
    <lineage>
        <taxon>Bacteria</taxon>
        <taxon>Bacillati</taxon>
        <taxon>Actinomycetota</taxon>
        <taxon>Actinomycetes</taxon>
        <taxon>Micrococcales</taxon>
        <taxon>Beutenbergiaceae</taxon>
        <taxon>Salana</taxon>
    </lineage>
</organism>
<dbReference type="EMBL" id="RKHQ01000001">
    <property type="protein sequence ID" value="ROR95847.1"/>
    <property type="molecule type" value="Genomic_DNA"/>
</dbReference>
<evidence type="ECO:0000313" key="5">
    <source>
        <dbReference type="EMBL" id="ROR95847.1"/>
    </source>
</evidence>